<dbReference type="GO" id="GO:0005975">
    <property type="term" value="P:carbohydrate metabolic process"/>
    <property type="evidence" value="ECO:0007669"/>
    <property type="project" value="InterPro"/>
</dbReference>
<evidence type="ECO:0000256" key="12">
    <source>
        <dbReference type="PIRSR" id="PIRSR004682-1"/>
    </source>
</evidence>
<dbReference type="EMBL" id="CP054051">
    <property type="protein sequence ID" value="QKJ26672.1"/>
    <property type="molecule type" value="Genomic_DNA"/>
</dbReference>
<accession>A0A7L5JN92</accession>
<keyword evidence="15" id="KW-0460">Magnesium</keyword>
<dbReference type="Proteomes" id="UP000509513">
    <property type="component" value="Chromosome"/>
</dbReference>
<evidence type="ECO:0000256" key="9">
    <source>
        <dbReference type="ARBA" id="ARBA00031828"/>
    </source>
</evidence>
<evidence type="ECO:0000256" key="13">
    <source>
        <dbReference type="PIRSR" id="PIRSR004682-2"/>
    </source>
</evidence>
<feature type="site" description="Contributes to substrate recognition" evidence="14">
    <location>
        <position position="101"/>
    </location>
</feature>
<dbReference type="NCBIfam" id="NF006506">
    <property type="entry name" value="PRK08942.1"/>
    <property type="match status" value="1"/>
</dbReference>
<comment type="subunit">
    <text evidence="3">Monomer.</text>
</comment>
<feature type="binding site" evidence="13">
    <location>
        <begin position="51"/>
        <end position="54"/>
    </location>
    <ligand>
        <name>substrate</name>
    </ligand>
</feature>
<sequence>MQKKIIYLDRDGVINEDFGYVYKSDNFRFVNGVFEACKTFLNLGYEIVIVTNQSGIGRGYYTKEEFNTLTSYMLNEFKKQGIDILKVYFCPHSPDENCFCRKPKEGMILQSLNDFSIDLENSWLIGDKPSDIECAKNGKIKNKILISNEEQESDEFFTAKNLKDSLKYLIKVGKYEI</sequence>
<dbReference type="InterPro" id="IPR006549">
    <property type="entry name" value="HAD-SF_hydro_IIIA"/>
</dbReference>
<evidence type="ECO:0000256" key="2">
    <source>
        <dbReference type="ARBA" id="ARBA00004496"/>
    </source>
</evidence>
<feature type="binding site" evidence="15">
    <location>
        <position position="127"/>
    </location>
    <ligand>
        <name>Mg(2+)</name>
        <dbReference type="ChEBI" id="CHEBI:18420"/>
    </ligand>
</feature>
<evidence type="ECO:0000256" key="6">
    <source>
        <dbReference type="ARBA" id="ARBA00022801"/>
    </source>
</evidence>
<feature type="binding site" evidence="15">
    <location>
        <position position="98"/>
    </location>
    <ligand>
        <name>Zn(2+)</name>
        <dbReference type="ChEBI" id="CHEBI:29105"/>
    </ligand>
</feature>
<keyword evidence="4 11" id="KW-0963">Cytoplasm</keyword>
<dbReference type="GO" id="GO:0016791">
    <property type="term" value="F:phosphatase activity"/>
    <property type="evidence" value="ECO:0007669"/>
    <property type="project" value="InterPro"/>
</dbReference>
<dbReference type="Gene3D" id="3.40.50.1000">
    <property type="entry name" value="HAD superfamily/HAD-like"/>
    <property type="match status" value="1"/>
</dbReference>
<dbReference type="SUPFAM" id="SSF56784">
    <property type="entry name" value="HAD-like"/>
    <property type="match status" value="1"/>
</dbReference>
<feature type="binding site" evidence="15">
    <location>
        <position position="9"/>
    </location>
    <ligand>
        <name>Mg(2+)</name>
        <dbReference type="ChEBI" id="CHEBI:18420"/>
    </ligand>
</feature>
<dbReference type="GO" id="GO:0046872">
    <property type="term" value="F:metal ion binding"/>
    <property type="evidence" value="ECO:0007669"/>
    <property type="project" value="UniProtKB-KW"/>
</dbReference>
<feature type="site" description="Stabilizes the phosphoryl group" evidence="14">
    <location>
        <position position="51"/>
    </location>
</feature>
<name>A0A7L5JN92_9BACT</name>
<dbReference type="PANTHER" id="PTHR42891:SF1">
    <property type="entry name" value="D-GLYCERO-BETA-D-MANNO-HEPTOSE-1,7-BISPHOSPHATE 7-PHOSPHATASE"/>
    <property type="match status" value="1"/>
</dbReference>
<feature type="binding site" evidence="13">
    <location>
        <position position="128"/>
    </location>
    <ligand>
        <name>substrate</name>
    </ligand>
</feature>
<evidence type="ECO:0000256" key="14">
    <source>
        <dbReference type="PIRSR" id="PIRSR004682-3"/>
    </source>
</evidence>
<feature type="active site" description="Nucleophile" evidence="12">
    <location>
        <position position="9"/>
    </location>
</feature>
<dbReference type="InterPro" id="IPR004446">
    <property type="entry name" value="Heptose_bisP_phosphatase"/>
</dbReference>
<evidence type="ECO:0000313" key="17">
    <source>
        <dbReference type="Proteomes" id="UP000509513"/>
    </source>
</evidence>
<keyword evidence="6 11" id="KW-0378">Hydrolase</keyword>
<evidence type="ECO:0000256" key="11">
    <source>
        <dbReference type="PIRNR" id="PIRNR004682"/>
    </source>
</evidence>
<dbReference type="CDD" id="cd07503">
    <property type="entry name" value="HAD_HisB-N"/>
    <property type="match status" value="1"/>
</dbReference>
<protein>
    <recommendedName>
        <fullName evidence="9 11">D,D-heptose 1,7-bisphosphate phosphatase</fullName>
        <ecNumber evidence="11">3.1.3.-</ecNumber>
    </recommendedName>
</protein>
<evidence type="ECO:0000256" key="5">
    <source>
        <dbReference type="ARBA" id="ARBA00022723"/>
    </source>
</evidence>
<dbReference type="NCBIfam" id="TIGR00213">
    <property type="entry name" value="GmhB_yaeD"/>
    <property type="match status" value="1"/>
</dbReference>
<evidence type="ECO:0000256" key="15">
    <source>
        <dbReference type="PIRSR" id="PIRSR004682-4"/>
    </source>
</evidence>
<evidence type="ECO:0000256" key="3">
    <source>
        <dbReference type="ARBA" id="ARBA00011245"/>
    </source>
</evidence>
<keyword evidence="8 11" id="KW-0119">Carbohydrate metabolism</keyword>
<feature type="binding site" evidence="13">
    <location>
        <begin position="101"/>
        <end position="102"/>
    </location>
    <ligand>
        <name>substrate</name>
    </ligand>
</feature>
<feature type="binding site" evidence="15">
    <location>
        <position position="92"/>
    </location>
    <ligand>
        <name>Zn(2+)</name>
        <dbReference type="ChEBI" id="CHEBI:29105"/>
    </ligand>
</feature>
<evidence type="ECO:0000256" key="4">
    <source>
        <dbReference type="ARBA" id="ARBA00022490"/>
    </source>
</evidence>
<feature type="binding site" evidence="15">
    <location>
        <position position="90"/>
    </location>
    <ligand>
        <name>Zn(2+)</name>
        <dbReference type="ChEBI" id="CHEBI:29105"/>
    </ligand>
</feature>
<comment type="similarity">
    <text evidence="10 11">Belongs to the gmhB family.</text>
</comment>
<evidence type="ECO:0000313" key="16">
    <source>
        <dbReference type="EMBL" id="QKJ26672.1"/>
    </source>
</evidence>
<feature type="site" description="Stabilizes the phosphoryl group" evidence="14">
    <location>
        <position position="102"/>
    </location>
</feature>
<comment type="cofactor">
    <cofactor evidence="15">
        <name>Zn(2+)</name>
        <dbReference type="ChEBI" id="CHEBI:29105"/>
    </cofactor>
</comment>
<organism evidence="16 17">
    <name type="scientific">Aliarcobacter cibarius</name>
    <dbReference type="NCBI Taxonomy" id="255507"/>
    <lineage>
        <taxon>Bacteria</taxon>
        <taxon>Pseudomonadati</taxon>
        <taxon>Campylobacterota</taxon>
        <taxon>Epsilonproteobacteria</taxon>
        <taxon>Campylobacterales</taxon>
        <taxon>Arcobacteraceae</taxon>
        <taxon>Aliarcobacter</taxon>
    </lineage>
</organism>
<comment type="cofactor">
    <cofactor evidence="1 15">
        <name>Mg(2+)</name>
        <dbReference type="ChEBI" id="CHEBI:18420"/>
    </cofactor>
</comment>
<reference evidence="16 17" key="1">
    <citation type="submission" date="2020-05" db="EMBL/GenBank/DDBJ databases">
        <title>Complete genome sequencing of Campylobacter and Arcobacter type strains.</title>
        <authorList>
            <person name="Miller W.G."/>
            <person name="Yee E."/>
        </authorList>
    </citation>
    <scope>NUCLEOTIDE SEQUENCE [LARGE SCALE GENOMIC DNA]</scope>
    <source>
        <strain evidence="16 17">LMG 21996</strain>
    </source>
</reference>
<dbReference type="InterPro" id="IPR006543">
    <property type="entry name" value="Histidinol-phos"/>
</dbReference>
<dbReference type="AlphaFoldDB" id="A0A7L5JN92"/>
<gene>
    <name evidence="16" type="primary">gmhB</name>
    <name evidence="16" type="ORF">ACBT_0734</name>
</gene>
<keyword evidence="7 15" id="KW-0862">Zinc</keyword>
<feature type="binding site" evidence="13">
    <location>
        <begin position="9"/>
        <end position="11"/>
    </location>
    <ligand>
        <name>substrate</name>
    </ligand>
</feature>
<dbReference type="PIRSF" id="PIRSF004682">
    <property type="entry name" value="GmhB"/>
    <property type="match status" value="1"/>
</dbReference>
<evidence type="ECO:0000256" key="7">
    <source>
        <dbReference type="ARBA" id="ARBA00022833"/>
    </source>
</evidence>
<comment type="subcellular location">
    <subcellularLocation>
        <location evidence="2 11">Cytoplasm</location>
    </subcellularLocation>
</comment>
<dbReference type="InterPro" id="IPR013954">
    <property type="entry name" value="PNK3P"/>
</dbReference>
<dbReference type="InterPro" id="IPR036412">
    <property type="entry name" value="HAD-like_sf"/>
</dbReference>
<dbReference type="FunFam" id="3.40.50.1000:FF:000037">
    <property type="entry name" value="D,D-heptose 1,7-bisphosphate phosphatase"/>
    <property type="match status" value="1"/>
</dbReference>
<dbReference type="KEGG" id="acib:ACBT_0734"/>
<dbReference type="NCBIfam" id="TIGR01656">
    <property type="entry name" value="Histidinol-ppas"/>
    <property type="match status" value="1"/>
</dbReference>
<evidence type="ECO:0000256" key="10">
    <source>
        <dbReference type="ARBA" id="ARBA00061616"/>
    </source>
</evidence>
<feature type="binding site" evidence="15">
    <location>
        <position position="11"/>
    </location>
    <ligand>
        <name>Mg(2+)</name>
        <dbReference type="ChEBI" id="CHEBI:18420"/>
    </ligand>
</feature>
<dbReference type="NCBIfam" id="TIGR01662">
    <property type="entry name" value="HAD-SF-IIIA"/>
    <property type="match status" value="1"/>
</dbReference>
<keyword evidence="5 15" id="KW-0479">Metal-binding</keyword>
<dbReference type="EC" id="3.1.3.-" evidence="11"/>
<dbReference type="InterPro" id="IPR023214">
    <property type="entry name" value="HAD_sf"/>
</dbReference>
<evidence type="ECO:0000256" key="8">
    <source>
        <dbReference type="ARBA" id="ARBA00023277"/>
    </source>
</evidence>
<dbReference type="PANTHER" id="PTHR42891">
    <property type="entry name" value="D-GLYCERO-BETA-D-MANNO-HEPTOSE-1,7-BISPHOSPHATE 7-PHOSPHATASE"/>
    <property type="match status" value="1"/>
</dbReference>
<feature type="binding site" evidence="13">
    <location>
        <begin position="17"/>
        <end position="20"/>
    </location>
    <ligand>
        <name>substrate</name>
    </ligand>
</feature>
<dbReference type="Pfam" id="PF08645">
    <property type="entry name" value="PNK3P"/>
    <property type="match status" value="1"/>
</dbReference>
<evidence type="ECO:0000256" key="1">
    <source>
        <dbReference type="ARBA" id="ARBA00001946"/>
    </source>
</evidence>
<proteinExistence type="inferred from homology"/>
<feature type="binding site" evidence="15">
    <location>
        <position position="128"/>
    </location>
    <ligand>
        <name>Mg(2+)</name>
        <dbReference type="ChEBI" id="CHEBI:18420"/>
    </ligand>
</feature>
<dbReference type="GO" id="GO:0005737">
    <property type="term" value="C:cytoplasm"/>
    <property type="evidence" value="ECO:0007669"/>
    <property type="project" value="UniProtKB-SubCell"/>
</dbReference>
<feature type="active site" description="Nucleophile" evidence="12">
    <location>
        <position position="11"/>
    </location>
</feature>
<feature type="binding site" evidence="15">
    <location>
        <position position="100"/>
    </location>
    <ligand>
        <name>Zn(2+)</name>
        <dbReference type="ChEBI" id="CHEBI:29105"/>
    </ligand>
</feature>